<sequence>MELRTQMIRAAKLPSMFCHRGSFNPVEAFNCFVVLSCIFCVAAYGTCSINGIQNAGDYDACASFGNKYNLGFSDATVRDSSFGYGAPTTLNSFENVCPNSHSFCFPSTLSGFSYRDKSAEATSSDNSGSQFNGPFCVELTQDSRQGGNKSWSSDYGLFKLINGQVASCSLNSKEGIKQLSSHQTEGAKKNDLSSCGGYLLRQGTIHSGAKNSEVLESNSIDGSFSPNIRISPSVLDWGHKCLYSPSVGFLTVSNTCNNSILHLYEPFSTDSQFYPCNFSEVSLGPGESALICFVFFPRWLGLSSAHLILQTSSGGFLIEAKGYATESPFGIQPLLGLEISPGGKLSKIFSLFNPFDETLYVEEITAWISVSLGHSIVETEATCSIKSFQVLENLDFPTMKDRLVVKSDQVGSPIVAIRPHRNWEIGPHKSETLIEIDISVGFEGKIFGAFCLHLLRSSQDKSDTIMVPIEAEVNSNSDSEKVGIFVSATLEGLAACDGGETVIVISLRNDASYVLSFVKVIEVAETEVFHVNYMEGLLLFPSTVTQVAVIYCSQLHIGLHDLPPEVSNLQENCKLLILTNDSTSPHVEIPCTDMLYMCFGHQKLSSVGLEEKSKYSESRNTRAGYMDKDMQLSPQVVETAEIDELVLGNWLSQGTTSGMSVLEDHEVIFPMIQVGSYDSRWITVNNPSQHPVIMQLILNSGEIIDECRGPDDLVGPSSSNNLVLGESVAPKKYGFSVPESALTEAYVHPYDRVSFGPIVFYPSNRCKWSGSALIRNNLSGVEWVSLRGFGGSLSLVMLERTELVQSIEFALNMPRSLNFSLPYALLHVKEMTSACSQRSMKELYAKNTGDLPLEVIRIRISGRECGLDGFVVHSCGGFTLKPGESAKLQISYQTDFSAATIHRDLELALATGIFLMPMKASFPYDMLSICKKSMLWMRLKKSFYGFLLVASLIFLVFCYIFPQTIAFGSANYSCKSDTIESASKASSLHQEQRGSNLPMSRKTDNLFCSVEDDTASTMKASCGRHSEQGISPHLIPAPENHKQPNHLLDTPTEKDLPSSAIQNSDTFEASQVGHLMIKTGKERGRRRRKRKGLAAKLTAIAEVSSSQSGNSTPSSPASPVTSATSKCNWPLSYDVEKTPETRTSVTSVALKHSDKSQASVCAAKTNKSEPEIPVSTDTQGLHSAPKAVEMPSTCLPRGSSSDTIHHVSFLASTSSVAPHARAPGSQLGNQNTIEAHEATTADEYAYDIWGRHFTGIHLAVVSRNVTCMMSTPAENNFDSFYVGDPLTLVTNSQEANNIINKF</sequence>
<keyword evidence="2" id="KW-1185">Reference proteome</keyword>
<accession>A0ACB9MTW6</accession>
<evidence type="ECO:0000313" key="1">
    <source>
        <dbReference type="EMBL" id="KAI4327471.1"/>
    </source>
</evidence>
<evidence type="ECO:0000313" key="2">
    <source>
        <dbReference type="Proteomes" id="UP000828941"/>
    </source>
</evidence>
<proteinExistence type="predicted"/>
<comment type="caution">
    <text evidence="1">The sequence shown here is derived from an EMBL/GenBank/DDBJ whole genome shotgun (WGS) entry which is preliminary data.</text>
</comment>
<organism evidence="1 2">
    <name type="scientific">Bauhinia variegata</name>
    <name type="common">Purple orchid tree</name>
    <name type="synonym">Phanera variegata</name>
    <dbReference type="NCBI Taxonomy" id="167791"/>
    <lineage>
        <taxon>Eukaryota</taxon>
        <taxon>Viridiplantae</taxon>
        <taxon>Streptophyta</taxon>
        <taxon>Embryophyta</taxon>
        <taxon>Tracheophyta</taxon>
        <taxon>Spermatophyta</taxon>
        <taxon>Magnoliopsida</taxon>
        <taxon>eudicotyledons</taxon>
        <taxon>Gunneridae</taxon>
        <taxon>Pentapetalae</taxon>
        <taxon>rosids</taxon>
        <taxon>fabids</taxon>
        <taxon>Fabales</taxon>
        <taxon>Fabaceae</taxon>
        <taxon>Cercidoideae</taxon>
        <taxon>Cercideae</taxon>
        <taxon>Bauhiniinae</taxon>
        <taxon>Bauhinia</taxon>
    </lineage>
</organism>
<dbReference type="Proteomes" id="UP000828941">
    <property type="component" value="Chromosome 8"/>
</dbReference>
<reference evidence="1 2" key="1">
    <citation type="journal article" date="2022" name="DNA Res.">
        <title>Chromosomal-level genome assembly of the orchid tree Bauhinia variegata (Leguminosae; Cercidoideae) supports the allotetraploid origin hypothesis of Bauhinia.</title>
        <authorList>
            <person name="Zhong Y."/>
            <person name="Chen Y."/>
            <person name="Zheng D."/>
            <person name="Pang J."/>
            <person name="Liu Y."/>
            <person name="Luo S."/>
            <person name="Meng S."/>
            <person name="Qian L."/>
            <person name="Wei D."/>
            <person name="Dai S."/>
            <person name="Zhou R."/>
        </authorList>
    </citation>
    <scope>NUCLEOTIDE SEQUENCE [LARGE SCALE GENOMIC DNA]</scope>
    <source>
        <strain evidence="1">BV-YZ2020</strain>
    </source>
</reference>
<name>A0ACB9MTW6_BAUVA</name>
<protein>
    <submittedName>
        <fullName evidence="1">Uncharacterized protein</fullName>
    </submittedName>
</protein>
<gene>
    <name evidence="1" type="ORF">L6164_019929</name>
</gene>
<dbReference type="EMBL" id="CM039433">
    <property type="protein sequence ID" value="KAI4327471.1"/>
    <property type="molecule type" value="Genomic_DNA"/>
</dbReference>